<dbReference type="GO" id="GO:1990838">
    <property type="term" value="F:poly(U)-specific exoribonuclease activity, producing 3' uridine cyclic phosphate ends"/>
    <property type="evidence" value="ECO:0007669"/>
    <property type="project" value="UniProtKB-UniRule"/>
</dbReference>
<organism evidence="8 9">
    <name type="scientific">Nesidiocoris tenuis</name>
    <dbReference type="NCBI Taxonomy" id="355587"/>
    <lineage>
        <taxon>Eukaryota</taxon>
        <taxon>Metazoa</taxon>
        <taxon>Ecdysozoa</taxon>
        <taxon>Arthropoda</taxon>
        <taxon>Hexapoda</taxon>
        <taxon>Insecta</taxon>
        <taxon>Pterygota</taxon>
        <taxon>Neoptera</taxon>
        <taxon>Paraneoptera</taxon>
        <taxon>Hemiptera</taxon>
        <taxon>Heteroptera</taxon>
        <taxon>Panheteroptera</taxon>
        <taxon>Cimicomorpha</taxon>
        <taxon>Miridae</taxon>
        <taxon>Dicyphina</taxon>
        <taxon>Nesidiocoris</taxon>
    </lineage>
</organism>
<evidence type="ECO:0000256" key="5">
    <source>
        <dbReference type="ARBA" id="ARBA00029300"/>
    </source>
</evidence>
<evidence type="ECO:0000313" key="8">
    <source>
        <dbReference type="EMBL" id="CAA9996525.1"/>
    </source>
</evidence>
<gene>
    <name evidence="8" type="ORF">NTEN_LOCUS3028</name>
</gene>
<dbReference type="EC" id="3.1.4.-" evidence="6"/>
<dbReference type="Gene3D" id="3.90.1140.10">
    <property type="entry name" value="Cyclic phosphodiesterase"/>
    <property type="match status" value="1"/>
</dbReference>
<comment type="similarity">
    <text evidence="6">Belongs to the 2H phosphoesterase superfamily. USB1 family.</text>
</comment>
<dbReference type="Pfam" id="PF09749">
    <property type="entry name" value="HVSL"/>
    <property type="match status" value="1"/>
</dbReference>
<dbReference type="EMBL" id="CADCXU010004672">
    <property type="protein sequence ID" value="CAA9996525.1"/>
    <property type="molecule type" value="Genomic_DNA"/>
</dbReference>
<keyword evidence="9" id="KW-1185">Reference proteome</keyword>
<keyword evidence="4 6" id="KW-0539">Nucleus</keyword>
<dbReference type="PANTHER" id="PTHR13522:SF3">
    <property type="entry name" value="U6 SNRNA PHOSPHODIESTERASE 1"/>
    <property type="match status" value="1"/>
</dbReference>
<feature type="active site" description="Proton donor/acceptor" evidence="6">
    <location>
        <position position="138"/>
    </location>
</feature>
<protein>
    <recommendedName>
        <fullName evidence="6">U6 snRNA phosphodiesterase</fullName>
        <ecNumber evidence="6">3.1.4.-</ecNumber>
    </recommendedName>
</protein>
<evidence type="ECO:0000256" key="4">
    <source>
        <dbReference type="ARBA" id="ARBA00023242"/>
    </source>
</evidence>
<accession>A0A6H5G451</accession>
<evidence type="ECO:0000256" key="7">
    <source>
        <dbReference type="SAM" id="MobiDB-lite"/>
    </source>
</evidence>
<feature type="region of interest" description="Disordered" evidence="7">
    <location>
        <begin position="1"/>
        <end position="41"/>
    </location>
</feature>
<dbReference type="HAMAP" id="MF_03040">
    <property type="entry name" value="USB1"/>
    <property type="match status" value="1"/>
</dbReference>
<evidence type="ECO:0000313" key="9">
    <source>
        <dbReference type="Proteomes" id="UP000479000"/>
    </source>
</evidence>
<dbReference type="InterPro" id="IPR027521">
    <property type="entry name" value="Usb1"/>
</dbReference>
<keyword evidence="2 6" id="KW-0378">Hydrolase</keyword>
<keyword evidence="1 6" id="KW-0540">Nuclease</keyword>
<proteinExistence type="inferred from homology"/>
<comment type="catalytic activity">
    <reaction evidence="5">
        <text>a 3'-end uridylyl-uridine-RNA = a 3'-end 2',3'-cyclophospho-uridine-RNA + uridine</text>
        <dbReference type="Rhea" id="RHEA:46052"/>
        <dbReference type="Rhea" id="RHEA-COMP:17384"/>
        <dbReference type="Rhea" id="RHEA-COMP:17385"/>
        <dbReference type="ChEBI" id="CHEBI:16704"/>
        <dbReference type="ChEBI" id="CHEBI:85643"/>
        <dbReference type="ChEBI" id="CHEBI:85644"/>
    </reaction>
    <physiologicalReaction direction="left-to-right" evidence="5">
        <dbReference type="Rhea" id="RHEA:46053"/>
    </physiologicalReaction>
</comment>
<dbReference type="GO" id="GO:0016829">
    <property type="term" value="F:lyase activity"/>
    <property type="evidence" value="ECO:0007669"/>
    <property type="project" value="UniProtKB-KW"/>
</dbReference>
<evidence type="ECO:0000256" key="1">
    <source>
        <dbReference type="ARBA" id="ARBA00022722"/>
    </source>
</evidence>
<comment type="function">
    <text evidence="6">Phosphodiesterase responsible for the U6 snRNA 3' end processing. Acts as an exoribonuclease (RNase) responsible for trimming the poly(U) tract of the last nucleotides in the pre-U6 snRNA molecule, leading to the formation of mature U6 snRNA.</text>
</comment>
<name>A0A6H5G451_9HEMI</name>
<keyword evidence="3" id="KW-0456">Lyase</keyword>
<comment type="subcellular location">
    <subcellularLocation>
        <location evidence="6">Nucleus</location>
    </subcellularLocation>
</comment>
<evidence type="ECO:0000256" key="6">
    <source>
        <dbReference type="HAMAP-Rule" id="MF_03040"/>
    </source>
</evidence>
<evidence type="ECO:0000256" key="2">
    <source>
        <dbReference type="ARBA" id="ARBA00022801"/>
    </source>
</evidence>
<evidence type="ECO:0000256" key="3">
    <source>
        <dbReference type="ARBA" id="ARBA00023239"/>
    </source>
</evidence>
<dbReference type="Proteomes" id="UP000479000">
    <property type="component" value="Unassembled WGS sequence"/>
</dbReference>
<feature type="compositionally biased region" description="Polar residues" evidence="7">
    <location>
        <begin position="1"/>
        <end position="12"/>
    </location>
</feature>
<dbReference type="GO" id="GO:0005634">
    <property type="term" value="C:nucleus"/>
    <property type="evidence" value="ECO:0007669"/>
    <property type="project" value="UniProtKB-SubCell"/>
</dbReference>
<feature type="active site" description="Proton donor/acceptor" evidence="6">
    <location>
        <position position="226"/>
    </location>
</feature>
<dbReference type="AlphaFoldDB" id="A0A6H5G451"/>
<sequence>MSNALNLLSSYDSDAEDDGDAEMDKPIRQGPKLPLPDSLKENFPPPFEDEVIDDPEQHDGRVRRYAHQRGNWNSIVYIPCRQTTFFFMTDTSSDKLSTFAHTRFSIPDQTDVPFDLLCDQIIEFCRPELDLKKIQDPHVSLTRTFILLYHWIDDFVSSLKGSLQTFSRFDLQFDGLKVYCNEDNSRTFLALTVGFGKMEIQKTVQLLDKCLGEYKLHPFYDEASFHMSIVWTLGNRKGQLESMIPELNKIFDASLNENLDLTIPITHYICKIGHKIYNVKLM</sequence>
<dbReference type="OrthoDB" id="49151at2759"/>
<dbReference type="PANTHER" id="PTHR13522">
    <property type="entry name" value="U6 SNRNA PHOSPHODIESTERASE 1"/>
    <property type="match status" value="1"/>
</dbReference>
<dbReference type="GO" id="GO:0034477">
    <property type="term" value="P:U6 snRNA 3'-end processing"/>
    <property type="evidence" value="ECO:0007669"/>
    <property type="project" value="UniProtKB-UniRule"/>
</dbReference>
<reference evidence="8 9" key="1">
    <citation type="submission" date="2020-02" db="EMBL/GenBank/DDBJ databases">
        <authorList>
            <person name="Ferguson B K."/>
        </authorList>
    </citation>
    <scope>NUCLEOTIDE SEQUENCE [LARGE SCALE GENOMIC DNA]</scope>
</reference>